<organism evidence="1 2">
    <name type="scientific">Raptor adenovirus 1</name>
    <dbReference type="NCBI Taxonomy" id="1520002"/>
    <lineage>
        <taxon>Viruses</taxon>
        <taxon>Varidnaviria</taxon>
        <taxon>Bamfordvirae</taxon>
        <taxon>Preplasmiviricota</taxon>
        <taxon>Polisuviricotina</taxon>
        <taxon>Pharingeaviricetes</taxon>
        <taxon>Rowavirales</taxon>
        <taxon>Adenoviridae</taxon>
        <taxon>Siadenovirus</taxon>
        <taxon>Siadenovirus raptoris</taxon>
        <taxon>Raptor siadenovirus A</taxon>
    </lineage>
</organism>
<proteinExistence type="predicted"/>
<accession>F4MI12</accession>
<evidence type="ECO:0000313" key="2">
    <source>
        <dbReference type="Proteomes" id="UP000162892"/>
    </source>
</evidence>
<sequence>MPLTWWLQADTHFNEDDPFQQNLVLTLQALAMEMKEEECLVNITIHKEIEPDLNIIFAGQIDNWLNAGMIKTLVFTTGKGDILLRQLFTTSATSFVEAQQEARELKEKLQRGYLDQFALQTGPDFLHVSMLGMNDFCTPALRVDVNKPLVLLIATEDRAHYPEISGKFLKDCIFHLRDYSTPEVDSTLDEFYSDKHGLDPVSIEYNEIPDINLLDLFE</sequence>
<protein>
    <submittedName>
        <fullName evidence="1">Uncharacterized protein</fullName>
    </submittedName>
</protein>
<dbReference type="KEGG" id="vg:10526580"/>
<name>F4MI12_9ADEN</name>
<dbReference type="RefSeq" id="YP_004414818.1">
    <property type="nucleotide sequence ID" value="NC_015455.1"/>
</dbReference>
<dbReference type="EMBL" id="EU715130">
    <property type="protein sequence ID" value="AEC32107.1"/>
    <property type="molecule type" value="Genomic_DNA"/>
</dbReference>
<dbReference type="GeneID" id="10526580"/>
<evidence type="ECO:0000313" key="1">
    <source>
        <dbReference type="EMBL" id="AEC32107.1"/>
    </source>
</evidence>
<keyword evidence="2" id="KW-1185">Reference proteome</keyword>
<dbReference type="Proteomes" id="UP000162892">
    <property type="component" value="Segment"/>
</dbReference>
<reference evidence="1 2" key="1">
    <citation type="journal article" date="2009" name="Virus Res.">
        <title>Confirmation of a novel siadenovirus species detected in raptors: partial sequence and phylogenetic analysis.</title>
        <authorList>
            <person name="Kovacs E.R."/>
            <person name="Benko M."/>
        </authorList>
    </citation>
    <scope>NUCLEOTIDE SEQUENCE [LARGE SCALE GENOMIC DNA]</scope>
</reference>
<dbReference type="OrthoDB" id="17736at10239"/>